<keyword evidence="1" id="KW-1133">Transmembrane helix</keyword>
<dbReference type="EMBL" id="AP018316">
    <property type="protein sequence ID" value="BAZ85865.1"/>
    <property type="molecule type" value="Genomic_DNA"/>
</dbReference>
<dbReference type="InterPro" id="IPR019275">
    <property type="entry name" value="DUF2301"/>
</dbReference>
<dbReference type="KEGG" id="dcm:NIES806_20690"/>
<feature type="transmembrane region" description="Helical" evidence="1">
    <location>
        <begin position="36"/>
        <end position="55"/>
    </location>
</feature>
<feature type="transmembrane region" description="Helical" evidence="1">
    <location>
        <begin position="127"/>
        <end position="147"/>
    </location>
</feature>
<evidence type="ECO:0000256" key="1">
    <source>
        <dbReference type="SAM" id="Phobius"/>
    </source>
</evidence>
<evidence type="ECO:0000313" key="3">
    <source>
        <dbReference type="Proteomes" id="UP000218702"/>
    </source>
</evidence>
<keyword evidence="1" id="KW-0812">Transmembrane</keyword>
<gene>
    <name evidence="2" type="ORF">NIES806_20690</name>
</gene>
<accession>A0A1Z4V3J4</accession>
<keyword evidence="3" id="KW-1185">Reference proteome</keyword>
<reference evidence="2 3" key="1">
    <citation type="submission" date="2017-06" db="EMBL/GenBank/DDBJ databases">
        <title>Genome sequencing of cyanobaciteial culture collection at National Institute for Environmental Studies (NIES).</title>
        <authorList>
            <person name="Hirose Y."/>
            <person name="Shimura Y."/>
            <person name="Fujisawa T."/>
            <person name="Nakamura Y."/>
            <person name="Kawachi M."/>
        </authorList>
    </citation>
    <scope>NUCLEOTIDE SEQUENCE [LARGE SCALE GENOMIC DNA]</scope>
    <source>
        <strain evidence="2 3">NIES-806</strain>
    </source>
</reference>
<dbReference type="PANTHER" id="PTHR36716">
    <property type="entry name" value="F3H9.20 PROTEIN"/>
    <property type="match status" value="1"/>
</dbReference>
<organism evidence="2 3">
    <name type="scientific">Dolichospermum compactum NIES-806</name>
    <dbReference type="NCBI Taxonomy" id="1973481"/>
    <lineage>
        <taxon>Bacteria</taxon>
        <taxon>Bacillati</taxon>
        <taxon>Cyanobacteriota</taxon>
        <taxon>Cyanophyceae</taxon>
        <taxon>Nostocales</taxon>
        <taxon>Aphanizomenonaceae</taxon>
        <taxon>Dolichospermum</taxon>
        <taxon>Dolichospermum compactum</taxon>
    </lineage>
</organism>
<dbReference type="PANTHER" id="PTHR36716:SF2">
    <property type="entry name" value="F3H9.20 PROTEIN"/>
    <property type="match status" value="1"/>
</dbReference>
<feature type="transmembrane region" description="Helical" evidence="1">
    <location>
        <begin position="97"/>
        <end position="115"/>
    </location>
</feature>
<feature type="transmembrane region" description="Helical" evidence="1">
    <location>
        <begin position="61"/>
        <end position="85"/>
    </location>
</feature>
<sequence>MTTQTISSQAVYQGQFGEFTITQSDRQSVITYRTGLTIAALCFAIGSGLVLFYPQPAAMPAASFAIAFLTPLYTCFSLALGVSLLTIHIYMAFLHRILQLFWIIGSISAFIFGHGDSQAFAITIYNQPLTILGIGFTFAALTGIYFKEGFCFHRLETKILTPLVPLLLLGHLTGILSTQAEQILLATWAIFFLIFAVRKVIQPIPPDIGDKSVFDYLKNQHLAKI</sequence>
<proteinExistence type="predicted"/>
<keyword evidence="1" id="KW-0472">Membrane</keyword>
<dbReference type="RefSeq" id="WP_096667014.1">
    <property type="nucleotide sequence ID" value="NZ_AP018316.1"/>
</dbReference>
<dbReference type="OrthoDB" id="458254at2"/>
<feature type="transmembrane region" description="Helical" evidence="1">
    <location>
        <begin position="159"/>
        <end position="177"/>
    </location>
</feature>
<dbReference type="Proteomes" id="UP000218702">
    <property type="component" value="Chromosome"/>
</dbReference>
<protein>
    <recommendedName>
        <fullName evidence="4">Integral membrane protein</fullName>
    </recommendedName>
</protein>
<evidence type="ECO:0000313" key="2">
    <source>
        <dbReference type="EMBL" id="BAZ85865.1"/>
    </source>
</evidence>
<dbReference type="Pfam" id="PF10063">
    <property type="entry name" value="DUF2301"/>
    <property type="match status" value="1"/>
</dbReference>
<dbReference type="AlphaFoldDB" id="A0A1Z4V3J4"/>
<feature type="transmembrane region" description="Helical" evidence="1">
    <location>
        <begin position="183"/>
        <end position="201"/>
    </location>
</feature>
<evidence type="ECO:0008006" key="4">
    <source>
        <dbReference type="Google" id="ProtNLM"/>
    </source>
</evidence>
<name>A0A1Z4V3J4_9CYAN</name>